<name>A0A6J0JMT1_RAPSA</name>
<sequence>MKSVARFRCVSKLWASIISLPYLTELFTTRASAHPQLLFVYKEKKKLVFLSSPQPQNLDKNSSPVAVKHLSRIPFRGSSCYVSGHVQGLVCLRGKPGRIICNPSTGQALTLPKIKMMRRSFSTKASNMLGYDPINNQFKVLSIRRYYPFDQNQVLTLGTGELKWRTIKCSTTLDVFQQGICINGVLYYPVSTPVRDMIGCFHVRSETFSFIKVERTSRGAVFYGTLINYNGKLGSLISGGGYRSRFIDRASRSINLLVIGNFEKQEWSKHEYVLPPTWENVVGRAELRLVGVVGTNEVVLSHPSQVIYYNIETQGVVKVAIQGMEASSECKFATFINHMEDLKLTQAFK</sequence>
<dbReference type="PANTHER" id="PTHR31111">
    <property type="entry name" value="BNAA05G37150D PROTEIN-RELATED"/>
    <property type="match status" value="1"/>
</dbReference>
<reference evidence="2" key="1">
    <citation type="journal article" date="2019" name="Database">
        <title>The radish genome database (RadishGD): an integrated information resource for radish genomics.</title>
        <authorList>
            <person name="Yu H.J."/>
            <person name="Baek S."/>
            <person name="Lee Y.J."/>
            <person name="Cho A."/>
            <person name="Mun J.H."/>
        </authorList>
    </citation>
    <scope>NUCLEOTIDE SEQUENCE [LARGE SCALE GENOMIC DNA]</scope>
    <source>
        <strain evidence="2">cv. WK10039</strain>
    </source>
</reference>
<organism evidence="2 3">
    <name type="scientific">Raphanus sativus</name>
    <name type="common">Radish</name>
    <name type="synonym">Raphanus raphanistrum var. sativus</name>
    <dbReference type="NCBI Taxonomy" id="3726"/>
    <lineage>
        <taxon>Eukaryota</taxon>
        <taxon>Viridiplantae</taxon>
        <taxon>Streptophyta</taxon>
        <taxon>Embryophyta</taxon>
        <taxon>Tracheophyta</taxon>
        <taxon>Spermatophyta</taxon>
        <taxon>Magnoliopsida</taxon>
        <taxon>eudicotyledons</taxon>
        <taxon>Gunneridae</taxon>
        <taxon>Pentapetalae</taxon>
        <taxon>rosids</taxon>
        <taxon>malvids</taxon>
        <taxon>Brassicales</taxon>
        <taxon>Brassicaceae</taxon>
        <taxon>Brassiceae</taxon>
        <taxon>Raphanus</taxon>
    </lineage>
</organism>
<dbReference type="InterPro" id="IPR013187">
    <property type="entry name" value="F-box-assoc_dom_typ3"/>
</dbReference>
<accession>A0A6J0JMT1</accession>
<dbReference type="NCBIfam" id="TIGR01640">
    <property type="entry name" value="F_box_assoc_1"/>
    <property type="match status" value="1"/>
</dbReference>
<dbReference type="RefSeq" id="XP_018436326.2">
    <property type="nucleotide sequence ID" value="XM_018580824.2"/>
</dbReference>
<reference evidence="3" key="2">
    <citation type="submission" date="2025-08" db="UniProtKB">
        <authorList>
            <consortium name="RefSeq"/>
        </authorList>
    </citation>
    <scope>IDENTIFICATION</scope>
    <source>
        <tissue evidence="3">Leaf</tissue>
    </source>
</reference>
<feature type="domain" description="F-box associated beta-propeller type 3" evidence="1">
    <location>
        <begin position="37"/>
        <end position="338"/>
    </location>
</feature>
<proteinExistence type="predicted"/>
<dbReference type="InterPro" id="IPR036047">
    <property type="entry name" value="F-box-like_dom_sf"/>
</dbReference>
<dbReference type="AlphaFoldDB" id="A0A6J0JMT1"/>
<evidence type="ECO:0000259" key="1">
    <source>
        <dbReference type="Pfam" id="PF08268"/>
    </source>
</evidence>
<keyword evidence="2" id="KW-1185">Reference proteome</keyword>
<dbReference type="Proteomes" id="UP000504610">
    <property type="component" value="Chromosome 6"/>
</dbReference>
<protein>
    <submittedName>
        <fullName evidence="3">F-box protein At2g19630</fullName>
    </submittedName>
</protein>
<dbReference type="Pfam" id="PF08268">
    <property type="entry name" value="FBA_3"/>
    <property type="match status" value="1"/>
</dbReference>
<dbReference type="InterPro" id="IPR017451">
    <property type="entry name" value="F-box-assoc_interact_dom"/>
</dbReference>
<evidence type="ECO:0000313" key="3">
    <source>
        <dbReference type="RefSeq" id="XP_018436326.2"/>
    </source>
</evidence>
<dbReference type="GeneID" id="108808714"/>
<evidence type="ECO:0000313" key="2">
    <source>
        <dbReference type="Proteomes" id="UP000504610"/>
    </source>
</evidence>
<dbReference type="SUPFAM" id="SSF81383">
    <property type="entry name" value="F-box domain"/>
    <property type="match status" value="1"/>
</dbReference>
<dbReference type="PANTHER" id="PTHR31111:SF58">
    <property type="entry name" value="F-BOX DOMAIN-CONTAINING PROTEIN"/>
    <property type="match status" value="1"/>
</dbReference>
<gene>
    <name evidence="3" type="primary">LOC108808714</name>
</gene>
<dbReference type="KEGG" id="rsz:108808714"/>
<dbReference type="OrthoDB" id="687122at2759"/>